<dbReference type="Gene3D" id="3.80.10.10">
    <property type="entry name" value="Ribonuclease Inhibitor"/>
    <property type="match status" value="2"/>
</dbReference>
<feature type="region of interest" description="Disordered" evidence="1">
    <location>
        <begin position="1"/>
        <end position="88"/>
    </location>
</feature>
<organism evidence="2 3">
    <name type="scientific">Marchantia polymorpha</name>
    <name type="common">Common liverwort</name>
    <name type="synonym">Marchantia aquatica</name>
    <dbReference type="NCBI Taxonomy" id="3197"/>
    <lineage>
        <taxon>Eukaryota</taxon>
        <taxon>Viridiplantae</taxon>
        <taxon>Streptophyta</taxon>
        <taxon>Embryophyta</taxon>
        <taxon>Marchantiophyta</taxon>
        <taxon>Marchantiopsida</taxon>
        <taxon>Marchantiidae</taxon>
        <taxon>Marchantiales</taxon>
        <taxon>Marchantiaceae</taxon>
        <taxon>Marchantia</taxon>
    </lineage>
</organism>
<dbReference type="SUPFAM" id="SSF52047">
    <property type="entry name" value="RNI-like"/>
    <property type="match status" value="1"/>
</dbReference>
<dbReference type="Gramene" id="Mp1g24160.1">
    <property type="protein sequence ID" value="Mp1g24160.1.cds1"/>
    <property type="gene ID" value="Mp1g24160"/>
</dbReference>
<feature type="compositionally biased region" description="Basic and acidic residues" evidence="1">
    <location>
        <begin position="57"/>
        <end position="68"/>
    </location>
</feature>
<sequence length="491" mass="53950">MKRRREKTPKAAASGSKTTRGELVSSPSAYDSTLSRLGVMPVDGSRATASGVKGSKGKSDGRQKEKSGLSRLADLSINESSPQDKPQMMDFEDNIPDEIMVQIFKHVFRPGIAWESAKVCKRWHVLQAINLLQKRGSGSIRCMGLKKGDRSGRKNHCDGRAKTLKLKRVESEWRLSMHLLQSCKRHIHNLEIKNCTHVSERGYQLISAFASNLKSIRLEFCNSLDDASFDSILDKCPTLRSIHLTAVNVTLVNVVAKAPKLQDLHVHGCRKVTAKTLLTILHGLSNLRSLSLTAMGDPQQDLDVTKFESGPPLKLQHLHLENSHAITDHLLQLLAPRLVNLRKLDLTLCTSITDDGLQAVLLSCGASLTQIVMSRCRRITDKSIFTLAETAYKLHDVSLAGCSISDVGLKVLMGAKFIRNLRNLSLACCSKVTDVGLSYFASQADQLACFKTLDLQSCSGISAFGLKGLPEKLHGKSYKVLSEKKNVTISG</sequence>
<evidence type="ECO:0008006" key="4">
    <source>
        <dbReference type="Google" id="ProtNLM"/>
    </source>
</evidence>
<dbReference type="InterPro" id="IPR036047">
    <property type="entry name" value="F-box-like_dom_sf"/>
</dbReference>
<reference evidence="3" key="1">
    <citation type="journal article" date="2017" name="Cell">
        <title>Insights into land plant evolution garnered from the Marchantia polymorpha genome.</title>
        <authorList>
            <person name="Bowman J.L."/>
            <person name="Kohchi T."/>
            <person name="Yamato K.T."/>
            <person name="Jenkins J."/>
            <person name="Shu S."/>
            <person name="Ishizaki K."/>
            <person name="Yamaoka S."/>
            <person name="Nishihama R."/>
            <person name="Nakamura Y."/>
            <person name="Berger F."/>
            <person name="Adam C."/>
            <person name="Aki S.S."/>
            <person name="Althoff F."/>
            <person name="Araki T."/>
            <person name="Arteaga-Vazquez M.A."/>
            <person name="Balasubrmanian S."/>
            <person name="Barry K."/>
            <person name="Bauer D."/>
            <person name="Boehm C.R."/>
            <person name="Briginshaw L."/>
            <person name="Caballero-Perez J."/>
            <person name="Catarino B."/>
            <person name="Chen F."/>
            <person name="Chiyoda S."/>
            <person name="Chovatia M."/>
            <person name="Davies K.M."/>
            <person name="Delmans M."/>
            <person name="Demura T."/>
            <person name="Dierschke T."/>
            <person name="Dolan L."/>
            <person name="Dorantes-Acosta A.E."/>
            <person name="Eklund D.M."/>
            <person name="Florent S.N."/>
            <person name="Flores-Sandoval E."/>
            <person name="Fujiyama A."/>
            <person name="Fukuzawa H."/>
            <person name="Galik B."/>
            <person name="Grimanelli D."/>
            <person name="Grimwood J."/>
            <person name="Grossniklaus U."/>
            <person name="Hamada T."/>
            <person name="Haseloff J."/>
            <person name="Hetherington A.J."/>
            <person name="Higo A."/>
            <person name="Hirakawa Y."/>
            <person name="Hundley H.N."/>
            <person name="Ikeda Y."/>
            <person name="Inoue K."/>
            <person name="Inoue S.I."/>
            <person name="Ishida S."/>
            <person name="Jia Q."/>
            <person name="Kakita M."/>
            <person name="Kanazawa T."/>
            <person name="Kawai Y."/>
            <person name="Kawashima T."/>
            <person name="Kennedy M."/>
            <person name="Kinose K."/>
            <person name="Kinoshita T."/>
            <person name="Kohara Y."/>
            <person name="Koide E."/>
            <person name="Komatsu K."/>
            <person name="Kopischke S."/>
            <person name="Kubo M."/>
            <person name="Kyozuka J."/>
            <person name="Lagercrantz U."/>
            <person name="Lin S.S."/>
            <person name="Lindquist E."/>
            <person name="Lipzen A.M."/>
            <person name="Lu C.W."/>
            <person name="De Luna E."/>
            <person name="Martienssen R.A."/>
            <person name="Minamino N."/>
            <person name="Mizutani M."/>
            <person name="Mizutani M."/>
            <person name="Mochizuki N."/>
            <person name="Monte I."/>
            <person name="Mosher R."/>
            <person name="Nagasaki H."/>
            <person name="Nakagami H."/>
            <person name="Naramoto S."/>
            <person name="Nishitani K."/>
            <person name="Ohtani M."/>
            <person name="Okamoto T."/>
            <person name="Okumura M."/>
            <person name="Phillips J."/>
            <person name="Pollak B."/>
            <person name="Reinders A."/>
            <person name="Rovekamp M."/>
            <person name="Sano R."/>
            <person name="Sawa S."/>
            <person name="Schmid M.W."/>
            <person name="Shirakawa M."/>
            <person name="Solano R."/>
            <person name="Spunde A."/>
            <person name="Suetsugu N."/>
            <person name="Sugano S."/>
            <person name="Sugiyama A."/>
            <person name="Sun R."/>
            <person name="Suzuki Y."/>
            <person name="Takenaka M."/>
            <person name="Takezawa D."/>
            <person name="Tomogane H."/>
            <person name="Tsuzuki M."/>
            <person name="Ueda T."/>
            <person name="Umeda M."/>
            <person name="Ward J.M."/>
            <person name="Watanabe Y."/>
            <person name="Yazaki K."/>
            <person name="Yokoyama R."/>
            <person name="Yoshitake Y."/>
            <person name="Yotsui I."/>
            <person name="Zachgo S."/>
            <person name="Schmutz J."/>
        </authorList>
    </citation>
    <scope>NUCLEOTIDE SEQUENCE [LARGE SCALE GENOMIC DNA]</scope>
    <source>
        <strain evidence="3">Tak-1</strain>
    </source>
</reference>
<name>A0A2R6WSN2_MARPO</name>
<evidence type="ECO:0000313" key="3">
    <source>
        <dbReference type="Proteomes" id="UP000244005"/>
    </source>
</evidence>
<dbReference type="Pfam" id="PF13516">
    <property type="entry name" value="LRR_6"/>
    <property type="match status" value="1"/>
</dbReference>
<dbReference type="InterPro" id="IPR006553">
    <property type="entry name" value="Leu-rich_rpt_Cys-con_subtyp"/>
</dbReference>
<proteinExistence type="predicted"/>
<evidence type="ECO:0000313" key="2">
    <source>
        <dbReference type="EMBL" id="PTQ36858.1"/>
    </source>
</evidence>
<evidence type="ECO:0000256" key="1">
    <source>
        <dbReference type="SAM" id="MobiDB-lite"/>
    </source>
</evidence>
<dbReference type="InterPro" id="IPR032675">
    <property type="entry name" value="LRR_dom_sf"/>
</dbReference>
<dbReference type="EMBL" id="KZ772733">
    <property type="protein sequence ID" value="PTQ36858.1"/>
    <property type="molecule type" value="Genomic_DNA"/>
</dbReference>
<dbReference type="PANTHER" id="PTHR13318">
    <property type="entry name" value="PARTNER OF PAIRED, ISOFORM B-RELATED"/>
    <property type="match status" value="1"/>
</dbReference>
<accession>A0A2R6WSN2</accession>
<dbReference type="GO" id="GO:0019005">
    <property type="term" value="C:SCF ubiquitin ligase complex"/>
    <property type="evidence" value="ECO:0000318"/>
    <property type="project" value="GO_Central"/>
</dbReference>
<dbReference type="SMART" id="SM00367">
    <property type="entry name" value="LRR_CC"/>
    <property type="match status" value="6"/>
</dbReference>
<dbReference type="SUPFAM" id="SSF81383">
    <property type="entry name" value="F-box domain"/>
    <property type="match status" value="1"/>
</dbReference>
<dbReference type="InterPro" id="IPR001611">
    <property type="entry name" value="Leu-rich_rpt"/>
</dbReference>
<dbReference type="GO" id="GO:0031146">
    <property type="term" value="P:SCF-dependent proteasomal ubiquitin-dependent protein catabolic process"/>
    <property type="evidence" value="ECO:0000318"/>
    <property type="project" value="GO_Central"/>
</dbReference>
<feature type="compositionally biased region" description="Polar residues" evidence="1">
    <location>
        <begin position="25"/>
        <end position="35"/>
    </location>
</feature>
<protein>
    <recommendedName>
        <fullName evidence="4">F-box domain-containing protein</fullName>
    </recommendedName>
</protein>
<dbReference type="AlphaFoldDB" id="A0A2R6WSN2"/>
<dbReference type="Proteomes" id="UP000244005">
    <property type="component" value="Unassembled WGS sequence"/>
</dbReference>
<dbReference type="PANTHER" id="PTHR13318:SF105">
    <property type="entry name" value="F-BOX_LRR-REPEAT PROTEIN 3"/>
    <property type="match status" value="1"/>
</dbReference>
<keyword evidence="3" id="KW-1185">Reference proteome</keyword>
<dbReference type="OrthoDB" id="6066220at2759"/>
<gene>
    <name evidence="2" type="ORF">MARPO_0061s0105</name>
</gene>